<comment type="caution">
    <text evidence="2">The sequence shown here is derived from an EMBL/GenBank/DDBJ whole genome shotgun (WGS) entry which is preliminary data.</text>
</comment>
<sequence length="147" mass="16703">MKSTMGQHYVREVMSRLRVCQGVRRCVSLAKEGEVILKLRLSGQKWQDSGISLFITGTLKEPEDGNEYGPSDDEADDDKSRSRNREKDIEKNKSRCSLNKVKNLKPDWALIGYQKNMQPLLKEKRGYLSKGLVSADIHNLHRPGESG</sequence>
<feature type="region of interest" description="Disordered" evidence="1">
    <location>
        <begin position="60"/>
        <end position="94"/>
    </location>
</feature>
<proteinExistence type="predicted"/>
<gene>
    <name evidence="2" type="ORF">FGO68_gene6845</name>
</gene>
<evidence type="ECO:0000313" key="3">
    <source>
        <dbReference type="Proteomes" id="UP000785679"/>
    </source>
</evidence>
<evidence type="ECO:0000313" key="2">
    <source>
        <dbReference type="EMBL" id="TNV71699.1"/>
    </source>
</evidence>
<feature type="compositionally biased region" description="Basic and acidic residues" evidence="1">
    <location>
        <begin position="78"/>
        <end position="93"/>
    </location>
</feature>
<reference evidence="2" key="1">
    <citation type="submission" date="2019-06" db="EMBL/GenBank/DDBJ databases">
        <authorList>
            <person name="Zheng W."/>
        </authorList>
    </citation>
    <scope>NUCLEOTIDE SEQUENCE</scope>
    <source>
        <strain evidence="2">QDHG01</strain>
    </source>
</reference>
<dbReference type="EMBL" id="RRYP01029736">
    <property type="protein sequence ID" value="TNV71699.1"/>
    <property type="molecule type" value="Genomic_DNA"/>
</dbReference>
<protein>
    <submittedName>
        <fullName evidence="2">Uncharacterized protein</fullName>
    </submittedName>
</protein>
<dbReference type="AlphaFoldDB" id="A0A8J8NBM0"/>
<name>A0A8J8NBM0_HALGN</name>
<dbReference type="Proteomes" id="UP000785679">
    <property type="component" value="Unassembled WGS sequence"/>
</dbReference>
<evidence type="ECO:0000256" key="1">
    <source>
        <dbReference type="SAM" id="MobiDB-lite"/>
    </source>
</evidence>
<feature type="compositionally biased region" description="Acidic residues" evidence="1">
    <location>
        <begin position="64"/>
        <end position="77"/>
    </location>
</feature>
<organism evidence="2 3">
    <name type="scientific">Halteria grandinella</name>
    <dbReference type="NCBI Taxonomy" id="5974"/>
    <lineage>
        <taxon>Eukaryota</taxon>
        <taxon>Sar</taxon>
        <taxon>Alveolata</taxon>
        <taxon>Ciliophora</taxon>
        <taxon>Intramacronucleata</taxon>
        <taxon>Spirotrichea</taxon>
        <taxon>Stichotrichia</taxon>
        <taxon>Sporadotrichida</taxon>
        <taxon>Halteriidae</taxon>
        <taxon>Halteria</taxon>
    </lineage>
</organism>
<accession>A0A8J8NBM0</accession>
<keyword evidence="3" id="KW-1185">Reference proteome</keyword>